<dbReference type="Proteomes" id="UP000035036">
    <property type="component" value="Chromosome"/>
</dbReference>
<dbReference type="EMBL" id="CP010311">
    <property type="protein sequence ID" value="AJF07740.1"/>
    <property type="molecule type" value="Genomic_DNA"/>
</dbReference>
<evidence type="ECO:0000313" key="2">
    <source>
        <dbReference type="Proteomes" id="UP000035036"/>
    </source>
</evidence>
<dbReference type="Pfam" id="PF13366">
    <property type="entry name" value="PDDEXK_3"/>
    <property type="match status" value="1"/>
</dbReference>
<dbReference type="KEGG" id="gsb:GSUB_15890"/>
<keyword evidence="2" id="KW-1185">Reference proteome</keyword>
<dbReference type="STRING" id="483547.GSUB_15890"/>
<evidence type="ECO:0008006" key="3">
    <source>
        <dbReference type="Google" id="ProtNLM"/>
    </source>
</evidence>
<sequence length="127" mass="14415">MNRLSGILLDAAMEVHRVLGGPGLLESIYEEAFVHEMRIRGLSVERQVSIPVSYKGQAIKHPLVLDLMVENSIILEIKSVEKFNPIFAAQLLTYLRLTQRPLGLVINFGERYLKNGFHRLVNNFPDS</sequence>
<protein>
    <recommendedName>
        <fullName evidence="3">GxxExxY protein</fullName>
    </recommendedName>
</protein>
<proteinExistence type="predicted"/>
<dbReference type="AlphaFoldDB" id="A0A0B5FU90"/>
<accession>A0A0B5FU90</accession>
<evidence type="ECO:0000313" key="1">
    <source>
        <dbReference type="EMBL" id="AJF07740.1"/>
    </source>
</evidence>
<name>A0A0B5FU90_9BACT</name>
<reference evidence="1 2" key="1">
    <citation type="journal article" date="2015" name="Genome Announc.">
        <title>Genomes of Geoalkalibacter ferrihydriticus Z-0531T and Geoalkalibacter subterraneus Red1T, Two Haloalkaliphilic Metal-Reducing Deltaproteobacteria.</title>
        <authorList>
            <person name="Badalamenti J.P."/>
            <person name="Krajmalnik-Brown R."/>
            <person name="Torres C.I."/>
            <person name="Bond D.R."/>
        </authorList>
    </citation>
    <scope>NUCLEOTIDE SEQUENCE [LARGE SCALE GENOMIC DNA]</scope>
    <source>
        <strain evidence="1 2">Red1</strain>
    </source>
</reference>
<dbReference type="NCBIfam" id="TIGR04256">
    <property type="entry name" value="GxxExxY"/>
    <property type="match status" value="1"/>
</dbReference>
<gene>
    <name evidence="1" type="ORF">GSUB_15890</name>
</gene>
<dbReference type="HOGENOM" id="CLU_134960_1_0_7"/>
<dbReference type="InterPro" id="IPR026350">
    <property type="entry name" value="GxxExxY"/>
</dbReference>
<organism evidence="1 2">
    <name type="scientific">Geoalkalibacter subterraneus</name>
    <dbReference type="NCBI Taxonomy" id="483547"/>
    <lineage>
        <taxon>Bacteria</taxon>
        <taxon>Pseudomonadati</taxon>
        <taxon>Thermodesulfobacteriota</taxon>
        <taxon>Desulfuromonadia</taxon>
        <taxon>Desulfuromonadales</taxon>
        <taxon>Geoalkalibacteraceae</taxon>
        <taxon>Geoalkalibacter</taxon>
    </lineage>
</organism>